<dbReference type="Gene3D" id="3.10.129.10">
    <property type="entry name" value="Hotdog Thioesterase"/>
    <property type="match status" value="1"/>
</dbReference>
<dbReference type="Pfam" id="PF03061">
    <property type="entry name" value="4HBT"/>
    <property type="match status" value="1"/>
</dbReference>
<dbReference type="PANTHER" id="PTHR47260">
    <property type="entry name" value="UPF0644 PROTEIN PB2B4.06"/>
    <property type="match status" value="1"/>
</dbReference>
<dbReference type="AlphaFoldDB" id="A0A7C8M8K5"/>
<name>A0A7C8M8K5_9PLEO</name>
<dbReference type="InterPro" id="IPR029069">
    <property type="entry name" value="HotDog_dom_sf"/>
</dbReference>
<feature type="domain" description="Thioesterase" evidence="1">
    <location>
        <begin position="100"/>
        <end position="192"/>
    </location>
</feature>
<sequence>MSTPGDANGASPVEAAIAHLSHTPWCAALLANPAWTPTPTASRTPKPTTEDSFFAVTLNTPRTIRACLTLRPTTPAPADPAFPHVMTLLDLGSALNGHAGIAHGGLVATLLDETCGVLITLNLEYKVARMRMREAGDLGAQAGMNGFTAYLNTRYKRPVPTPGVVLCRARFVRQEGRKMFVEATVEDGRGVEYAVGEGMFVEVKTKL</sequence>
<evidence type="ECO:0000313" key="3">
    <source>
        <dbReference type="Proteomes" id="UP000481861"/>
    </source>
</evidence>
<dbReference type="InterPro" id="IPR006683">
    <property type="entry name" value="Thioestr_dom"/>
</dbReference>
<dbReference type="PANTHER" id="PTHR47260:SF3">
    <property type="entry name" value="THIOESTERASE FAMILY PROTEIN (AFU_ORTHOLOGUE AFUA_7G03960)"/>
    <property type="match status" value="1"/>
</dbReference>
<dbReference type="CDD" id="cd03443">
    <property type="entry name" value="PaaI_thioesterase"/>
    <property type="match status" value="1"/>
</dbReference>
<dbReference type="EMBL" id="JAADJZ010000010">
    <property type="protein sequence ID" value="KAF2871998.1"/>
    <property type="molecule type" value="Genomic_DNA"/>
</dbReference>
<protein>
    <submittedName>
        <fullName evidence="2">HotDog domain-containing protein</fullName>
    </submittedName>
</protein>
<dbReference type="SUPFAM" id="SSF54637">
    <property type="entry name" value="Thioesterase/thiol ester dehydrase-isomerase"/>
    <property type="match status" value="1"/>
</dbReference>
<dbReference type="OrthoDB" id="506431at2759"/>
<proteinExistence type="predicted"/>
<dbReference type="InterPro" id="IPR052061">
    <property type="entry name" value="PTE-AB_protein"/>
</dbReference>
<dbReference type="Proteomes" id="UP000481861">
    <property type="component" value="Unassembled WGS sequence"/>
</dbReference>
<evidence type="ECO:0000313" key="2">
    <source>
        <dbReference type="EMBL" id="KAF2871998.1"/>
    </source>
</evidence>
<keyword evidence="3" id="KW-1185">Reference proteome</keyword>
<evidence type="ECO:0000259" key="1">
    <source>
        <dbReference type="Pfam" id="PF03061"/>
    </source>
</evidence>
<comment type="caution">
    <text evidence="2">The sequence shown here is derived from an EMBL/GenBank/DDBJ whole genome shotgun (WGS) entry which is preliminary data.</text>
</comment>
<accession>A0A7C8M8K5</accession>
<gene>
    <name evidence="2" type="ORF">BDV95DRAFT_492903</name>
</gene>
<reference evidence="2 3" key="1">
    <citation type="submission" date="2020-01" db="EMBL/GenBank/DDBJ databases">
        <authorList>
            <consortium name="DOE Joint Genome Institute"/>
            <person name="Haridas S."/>
            <person name="Albert R."/>
            <person name="Binder M."/>
            <person name="Bloem J."/>
            <person name="Labutti K."/>
            <person name="Salamov A."/>
            <person name="Andreopoulos B."/>
            <person name="Baker S.E."/>
            <person name="Barry K."/>
            <person name="Bills G."/>
            <person name="Bluhm B.H."/>
            <person name="Cannon C."/>
            <person name="Castanera R."/>
            <person name="Culley D.E."/>
            <person name="Daum C."/>
            <person name="Ezra D."/>
            <person name="Gonzalez J.B."/>
            <person name="Henrissat B."/>
            <person name="Kuo A."/>
            <person name="Liang C."/>
            <person name="Lipzen A."/>
            <person name="Lutzoni F."/>
            <person name="Magnuson J."/>
            <person name="Mondo S."/>
            <person name="Nolan M."/>
            <person name="Ohm R."/>
            <person name="Pangilinan J."/>
            <person name="Park H.-J.H."/>
            <person name="Ramirez L."/>
            <person name="Alfaro M."/>
            <person name="Sun H."/>
            <person name="Tritt A."/>
            <person name="Yoshinaga Y."/>
            <person name="Zwiers L.-H.L."/>
            <person name="Turgeon B.G."/>
            <person name="Goodwin S.B."/>
            <person name="Spatafora J.W."/>
            <person name="Crous P.W."/>
            <person name="Grigoriev I.V."/>
        </authorList>
    </citation>
    <scope>NUCLEOTIDE SEQUENCE [LARGE SCALE GENOMIC DNA]</scope>
    <source>
        <strain evidence="2 3">CBS 611.86</strain>
    </source>
</reference>
<organism evidence="2 3">
    <name type="scientific">Massariosphaeria phaeospora</name>
    <dbReference type="NCBI Taxonomy" id="100035"/>
    <lineage>
        <taxon>Eukaryota</taxon>
        <taxon>Fungi</taxon>
        <taxon>Dikarya</taxon>
        <taxon>Ascomycota</taxon>
        <taxon>Pezizomycotina</taxon>
        <taxon>Dothideomycetes</taxon>
        <taxon>Pleosporomycetidae</taxon>
        <taxon>Pleosporales</taxon>
        <taxon>Pleosporales incertae sedis</taxon>
        <taxon>Massariosphaeria</taxon>
    </lineage>
</organism>